<comment type="similarity">
    <text evidence="1 2">Belongs to the enoyl-CoA hydratase/isomerase family.</text>
</comment>
<dbReference type="PANTHER" id="PTHR11941">
    <property type="entry name" value="ENOYL-COA HYDRATASE-RELATED"/>
    <property type="match status" value="1"/>
</dbReference>
<organism evidence="3 4">
    <name type="scientific">Xanthobacter aminoxidans</name>
    <dbReference type="NCBI Taxonomy" id="186280"/>
    <lineage>
        <taxon>Bacteria</taxon>
        <taxon>Pseudomonadati</taxon>
        <taxon>Pseudomonadota</taxon>
        <taxon>Alphaproteobacteria</taxon>
        <taxon>Hyphomicrobiales</taxon>
        <taxon>Xanthobacteraceae</taxon>
        <taxon>Xanthobacter</taxon>
    </lineage>
</organism>
<dbReference type="Pfam" id="PF00378">
    <property type="entry name" value="ECH_1"/>
    <property type="match status" value="1"/>
</dbReference>
<dbReference type="RefSeq" id="WP_394010239.1">
    <property type="nucleotide sequence ID" value="NZ_JBAFUR010000010.1"/>
</dbReference>
<evidence type="ECO:0000256" key="2">
    <source>
        <dbReference type="RuleBase" id="RU003707"/>
    </source>
</evidence>
<accession>A0ABW6ZQ27</accession>
<protein>
    <submittedName>
        <fullName evidence="3">Enoyl-CoA hydratase/isomerase family protein</fullName>
    </submittedName>
</protein>
<dbReference type="CDD" id="cd06558">
    <property type="entry name" value="crotonase-like"/>
    <property type="match status" value="1"/>
</dbReference>
<sequence length="259" mass="27938">MIEADEDRVLCTREGPLAILTLNEPKRMNVYSPQLRDQLLGRLRDLNDDDTCRAIVLTGAGGHFSAGGDIASFNERDALAMRSRMERTSMQLVRLLIAGRKPVITAVEGNCYGAGLSLMSASDYAVAARDAKLCCAFIRMGFIPDLGTLWSLPRRVGLGKAKELTALASVLDGAEAGRIGLVDEVVEPGAALAAAKAVALRFAKASPPAMAMLKEAFSEGLEAALRQEISFQPMLAMSEEHAEAKRRFLEARDRKTSAE</sequence>
<keyword evidence="4" id="KW-1185">Reference proteome</keyword>
<dbReference type="PANTHER" id="PTHR11941:SF133">
    <property type="entry name" value="1,2-EPOXYPHENYLACETYL-COA ISOMERASE"/>
    <property type="match status" value="1"/>
</dbReference>
<dbReference type="InterPro" id="IPR001753">
    <property type="entry name" value="Enoyl-CoA_hydra/iso"/>
</dbReference>
<dbReference type="InterPro" id="IPR029045">
    <property type="entry name" value="ClpP/crotonase-like_dom_sf"/>
</dbReference>
<evidence type="ECO:0000313" key="4">
    <source>
        <dbReference type="Proteomes" id="UP001604043"/>
    </source>
</evidence>
<gene>
    <name evidence="3" type="ORF">V5F30_24110</name>
</gene>
<comment type="caution">
    <text evidence="3">The sequence shown here is derived from an EMBL/GenBank/DDBJ whole genome shotgun (WGS) entry which is preliminary data.</text>
</comment>
<dbReference type="PROSITE" id="PS00166">
    <property type="entry name" value="ENOYL_COA_HYDRATASE"/>
    <property type="match status" value="1"/>
</dbReference>
<reference evidence="3 4" key="1">
    <citation type="submission" date="2024-02" db="EMBL/GenBank/DDBJ databases">
        <title>Expansion and revision of Xanthobacter and proposal of Roseixanthobacter gen. nov.</title>
        <authorList>
            <person name="Soltysiak M.P.M."/>
            <person name="Jalihal A."/>
            <person name="Ory A."/>
            <person name="Chrisophersen C."/>
            <person name="Lee A.D."/>
            <person name="Boulton J."/>
            <person name="Springer M."/>
        </authorList>
    </citation>
    <scope>NUCLEOTIDE SEQUENCE [LARGE SCALE GENOMIC DNA]</scope>
    <source>
        <strain evidence="3 4">CB5</strain>
    </source>
</reference>
<evidence type="ECO:0000313" key="3">
    <source>
        <dbReference type="EMBL" id="MFG1255317.1"/>
    </source>
</evidence>
<name>A0ABW6ZQ27_9HYPH</name>
<dbReference type="EMBL" id="JBAFUR010000010">
    <property type="protein sequence ID" value="MFG1255317.1"/>
    <property type="molecule type" value="Genomic_DNA"/>
</dbReference>
<evidence type="ECO:0000256" key="1">
    <source>
        <dbReference type="ARBA" id="ARBA00005254"/>
    </source>
</evidence>
<proteinExistence type="inferred from homology"/>
<dbReference type="InterPro" id="IPR018376">
    <property type="entry name" value="Enoyl-CoA_hyd/isom_CS"/>
</dbReference>
<dbReference type="SUPFAM" id="SSF52096">
    <property type="entry name" value="ClpP/crotonase"/>
    <property type="match status" value="1"/>
</dbReference>
<dbReference type="Gene3D" id="3.90.226.10">
    <property type="entry name" value="2-enoyl-CoA Hydratase, Chain A, domain 1"/>
    <property type="match status" value="1"/>
</dbReference>
<dbReference type="Proteomes" id="UP001604043">
    <property type="component" value="Unassembled WGS sequence"/>
</dbReference>